<dbReference type="EMBL" id="UFSW01000001">
    <property type="protein sequence ID" value="SUU96703.1"/>
    <property type="molecule type" value="Genomic_DNA"/>
</dbReference>
<evidence type="ECO:0000256" key="1">
    <source>
        <dbReference type="ARBA" id="ARBA00010562"/>
    </source>
</evidence>
<accession>A0A380X1G0</accession>
<keyword evidence="2" id="KW-1277">Toxin-antitoxin system</keyword>
<dbReference type="Pfam" id="PF04221">
    <property type="entry name" value="RelB"/>
    <property type="match status" value="1"/>
</dbReference>
<evidence type="ECO:0000313" key="3">
    <source>
        <dbReference type="EMBL" id="SUU96703.1"/>
    </source>
</evidence>
<dbReference type="NCBIfam" id="TIGR02384">
    <property type="entry name" value="RelB_DinJ"/>
    <property type="match status" value="1"/>
</dbReference>
<sequence length="117" mass="13199">MTLYMQYNTINLTNERLIMTTMTNNNAVVNFRLPQHLKTEAFEVIAQYGLTPSQVFNMFLTEIAATKAIPLSLNYLQPNAKTLAAMNEIESGTAERLSLDDKTDLATLLQQIAEEKK</sequence>
<proteinExistence type="inferred from homology"/>
<dbReference type="InterPro" id="IPR007337">
    <property type="entry name" value="RelB/DinJ"/>
</dbReference>
<evidence type="ECO:0000256" key="2">
    <source>
        <dbReference type="ARBA" id="ARBA00022649"/>
    </source>
</evidence>
<dbReference type="PANTHER" id="PTHR38781:SF1">
    <property type="entry name" value="ANTITOXIN DINJ-RELATED"/>
    <property type="match status" value="1"/>
</dbReference>
<name>A0A380X1G0_AVIPA</name>
<dbReference type="AlphaFoldDB" id="A0A380X1G0"/>
<dbReference type="GO" id="GO:0006355">
    <property type="term" value="P:regulation of DNA-templated transcription"/>
    <property type="evidence" value="ECO:0007669"/>
    <property type="project" value="InterPro"/>
</dbReference>
<reference evidence="3 5" key="1">
    <citation type="submission" date="2018-06" db="EMBL/GenBank/DDBJ databases">
        <authorList>
            <consortium name="Pathogen Informatics"/>
            <person name="Doyle S."/>
        </authorList>
    </citation>
    <scope>NUCLEOTIDE SEQUENCE [LARGE SCALE GENOMIC DNA]</scope>
    <source>
        <strain evidence="3 5">NCTC10926</strain>
    </source>
</reference>
<dbReference type="Proteomes" id="UP000254620">
    <property type="component" value="Unassembled WGS sequence"/>
</dbReference>
<dbReference type="GO" id="GO:0006351">
    <property type="term" value="P:DNA-templated transcription"/>
    <property type="evidence" value="ECO:0007669"/>
    <property type="project" value="TreeGrafter"/>
</dbReference>
<evidence type="ECO:0000313" key="5">
    <source>
        <dbReference type="Proteomes" id="UP000254620"/>
    </source>
</evidence>
<protein>
    <submittedName>
        <fullName evidence="3">Antitoxin DinJ</fullName>
    </submittedName>
</protein>
<organism evidence="3 5">
    <name type="scientific">Avibacterium paragallinarum</name>
    <name type="common">Haemophilus gallinarum</name>
    <dbReference type="NCBI Taxonomy" id="728"/>
    <lineage>
        <taxon>Bacteria</taxon>
        <taxon>Pseudomonadati</taxon>
        <taxon>Pseudomonadota</taxon>
        <taxon>Gammaproteobacteria</taxon>
        <taxon>Pasteurellales</taxon>
        <taxon>Pasteurellaceae</taxon>
        <taxon>Avibacterium</taxon>
    </lineage>
</organism>
<gene>
    <name evidence="3" type="primary">dinJ_1</name>
    <name evidence="4" type="synonym">dinJ_2</name>
    <name evidence="3" type="ORF">NCTC10926_00046</name>
    <name evidence="4" type="ORF">NCTC10926_01675</name>
</gene>
<dbReference type="Gene3D" id="1.10.1220.10">
    <property type="entry name" value="Met repressor-like"/>
    <property type="match status" value="1"/>
</dbReference>
<dbReference type="InterPro" id="IPR013321">
    <property type="entry name" value="Arc_rbn_hlx_hlx"/>
</dbReference>
<evidence type="ECO:0000313" key="4">
    <source>
        <dbReference type="EMBL" id="SUU98253.1"/>
    </source>
</evidence>
<dbReference type="PANTHER" id="PTHR38781">
    <property type="entry name" value="ANTITOXIN DINJ-RELATED"/>
    <property type="match status" value="1"/>
</dbReference>
<comment type="similarity">
    <text evidence="1">Belongs to the RelB/DinJ antitoxin family.</text>
</comment>
<dbReference type="EMBL" id="UFSW01000001">
    <property type="protein sequence ID" value="SUU98253.1"/>
    <property type="molecule type" value="Genomic_DNA"/>
</dbReference>